<comment type="caution">
    <text evidence="1">The sequence shown here is derived from an EMBL/GenBank/DDBJ whole genome shotgun (WGS) entry which is preliminary data.</text>
</comment>
<organism evidence="1 2">
    <name type="scientific">Lindgomyces ingoldianus</name>
    <dbReference type="NCBI Taxonomy" id="673940"/>
    <lineage>
        <taxon>Eukaryota</taxon>
        <taxon>Fungi</taxon>
        <taxon>Dikarya</taxon>
        <taxon>Ascomycota</taxon>
        <taxon>Pezizomycotina</taxon>
        <taxon>Dothideomycetes</taxon>
        <taxon>Pleosporomycetidae</taxon>
        <taxon>Pleosporales</taxon>
        <taxon>Lindgomycetaceae</taxon>
        <taxon>Lindgomyces</taxon>
    </lineage>
</organism>
<proteinExistence type="predicted"/>
<name>A0ACB6QCQ6_9PLEO</name>
<sequence>MASVGLQALVAEPADFIQHLAIQNQLLACLKWLSEFQVLACIPLDGSISIEEIADLASVPETQLGRVVRMMATAGFLHEPHPGHIAHTSLSAPFVTNLAFLDAAMFLAETAAPTALHMPAATQRQGRQSAYSLAFPGSQPFPSACVERTKLQRQWSAYRRCVGDVDDSATELIGRLKWRSLGNACIVDACAQSTEAVMALAEMHPSLQFIVQMIDPAQDCNSTIEGFSGRITVQRRLPAAVQEVTNAAVYILRLTTPFTPLPAQMLAELNAHLNVLRTNATATLILALPLLPEPRAVSADVEAKVRLRDLCRIQLADQREMEPGELLEAINSVSDNNGRLVVVSRLRCPQSATVALGVQYQTFADRTHPVGQIVA</sequence>
<protein>
    <submittedName>
        <fullName evidence="1">Uncharacterized protein</fullName>
    </submittedName>
</protein>
<accession>A0ACB6QCQ6</accession>
<evidence type="ECO:0000313" key="1">
    <source>
        <dbReference type="EMBL" id="KAF2464733.1"/>
    </source>
</evidence>
<evidence type="ECO:0000313" key="2">
    <source>
        <dbReference type="Proteomes" id="UP000799755"/>
    </source>
</evidence>
<gene>
    <name evidence="1" type="ORF">BDR25DRAFT_296310</name>
</gene>
<keyword evidence="2" id="KW-1185">Reference proteome</keyword>
<reference evidence="1" key="1">
    <citation type="journal article" date="2020" name="Stud. Mycol.">
        <title>101 Dothideomycetes genomes: a test case for predicting lifestyles and emergence of pathogens.</title>
        <authorList>
            <person name="Haridas S."/>
            <person name="Albert R."/>
            <person name="Binder M."/>
            <person name="Bloem J."/>
            <person name="Labutti K."/>
            <person name="Salamov A."/>
            <person name="Andreopoulos B."/>
            <person name="Baker S."/>
            <person name="Barry K."/>
            <person name="Bills G."/>
            <person name="Bluhm B."/>
            <person name="Cannon C."/>
            <person name="Castanera R."/>
            <person name="Culley D."/>
            <person name="Daum C."/>
            <person name="Ezra D."/>
            <person name="Gonzalez J."/>
            <person name="Henrissat B."/>
            <person name="Kuo A."/>
            <person name="Liang C."/>
            <person name="Lipzen A."/>
            <person name="Lutzoni F."/>
            <person name="Magnuson J."/>
            <person name="Mondo S."/>
            <person name="Nolan M."/>
            <person name="Ohm R."/>
            <person name="Pangilinan J."/>
            <person name="Park H.-J."/>
            <person name="Ramirez L."/>
            <person name="Alfaro M."/>
            <person name="Sun H."/>
            <person name="Tritt A."/>
            <person name="Yoshinaga Y."/>
            <person name="Zwiers L.-H."/>
            <person name="Turgeon B."/>
            <person name="Goodwin S."/>
            <person name="Spatafora J."/>
            <person name="Crous P."/>
            <person name="Grigoriev I."/>
        </authorList>
    </citation>
    <scope>NUCLEOTIDE SEQUENCE</scope>
    <source>
        <strain evidence="1">ATCC 200398</strain>
    </source>
</reference>
<dbReference type="Proteomes" id="UP000799755">
    <property type="component" value="Unassembled WGS sequence"/>
</dbReference>
<dbReference type="EMBL" id="MU003534">
    <property type="protein sequence ID" value="KAF2464733.1"/>
    <property type="molecule type" value="Genomic_DNA"/>
</dbReference>